<dbReference type="OrthoDB" id="10031759at2759"/>
<feature type="coiled-coil region" evidence="1">
    <location>
        <begin position="209"/>
        <end position="240"/>
    </location>
</feature>
<dbReference type="EMBL" id="JACAGC010000008">
    <property type="protein sequence ID" value="KAF6350915.1"/>
    <property type="molecule type" value="Genomic_DNA"/>
</dbReference>
<feature type="coiled-coil region" evidence="1">
    <location>
        <begin position="132"/>
        <end position="176"/>
    </location>
</feature>
<gene>
    <name evidence="2" type="ORF">mRhiFer1_002246</name>
</gene>
<evidence type="ECO:0000313" key="2">
    <source>
        <dbReference type="EMBL" id="KAF6350915.1"/>
    </source>
</evidence>
<dbReference type="PANTHER" id="PTHR35347">
    <property type="entry name" value="COILED-COIL DOMAIN-CONTAINING PROTEIN 175"/>
    <property type="match status" value="1"/>
</dbReference>
<dbReference type="Proteomes" id="UP000585614">
    <property type="component" value="Unassembled WGS sequence"/>
</dbReference>
<keyword evidence="1" id="KW-0175">Coiled coil</keyword>
<feature type="coiled-coil region" evidence="1">
    <location>
        <begin position="283"/>
        <end position="377"/>
    </location>
</feature>
<sequence length="795" mass="93888">MALSSWSRERGFSEKTLQSAAVSTGPSLELCTFPSTLGSSVAAAALEQLFVVERSLQSDYFKCNEEARTFLKDIAIAVKKLEEMRKATIDLLEIESMKFSRLYFLLETLPSDISVELEEYVGDARRLNILEIKQLRMSITRMNNEIEFLKKQILDLKEMNKALGEKQEELAKQHEKLVLSLNHIMEKKATSAVYINETYTEINLKTEEIKLQKKCVQDLQEQIEKERTEYLKRKKMLSEEISEYKKLCEFKRQDTYQKKKELDKLNRKAAKIKETVTTTAVVLSDHNLEVAQLQESIKHWEQQIEELKMSCSVLEDKIQFFKKNKEKLDGISDIKKDELLQKIKEMIEKLHKGHLENKDLQEKLQTLIRQYKIVFQEENKISLQKKKIYDEYQKQLTLIAQKENFLSQRKVDIKNMEEGFVTLDELRQSTRDVYQKQIGILSDNLEREKQRRTINQWKTACARKKYTRLIVTVQSELQKIIDKIQVAELRRIKLLQETSTREKEINEYLAQIEEITLELKQKGEKFIIKEKQLIQELQSYEQRYVKEMESAKGKEEELVKYLPQLQVAEEAYKSKNRQAEELSNIVSAQKQDQNLLNNLIFQMTRDFSKYFNNVGKLKQELKQLRDQESCNLKSHCETLKNLENEIYVHDLQAEALLLENKRLKEGIAYLKNRTEQYTQGEEVITHILSDLSWHLIAHQTQYVDLWAKFQTTLKEFICDGEETLQEIKNLIDKLYERDEKIEYISIWLQGNLAELRFLVEQEPAMNLPEKKNKLIKKVHFPMVKCTVKNTLTKKN</sequence>
<evidence type="ECO:0000313" key="3">
    <source>
        <dbReference type="Proteomes" id="UP000585614"/>
    </source>
</evidence>
<reference evidence="2 3" key="1">
    <citation type="journal article" date="2020" name="Nature">
        <title>Six reference-quality genomes reveal evolution of bat adaptations.</title>
        <authorList>
            <person name="Jebb D."/>
            <person name="Huang Z."/>
            <person name="Pippel M."/>
            <person name="Hughes G.M."/>
            <person name="Lavrichenko K."/>
            <person name="Devanna P."/>
            <person name="Winkler S."/>
            <person name="Jermiin L.S."/>
            <person name="Skirmuntt E.C."/>
            <person name="Katzourakis A."/>
            <person name="Burkitt-Gray L."/>
            <person name="Ray D.A."/>
            <person name="Sullivan K.A.M."/>
            <person name="Roscito J.G."/>
            <person name="Kirilenko B.M."/>
            <person name="Davalos L.M."/>
            <person name="Corthals A.P."/>
            <person name="Power M.L."/>
            <person name="Jones G."/>
            <person name="Ransome R.D."/>
            <person name="Dechmann D.K.N."/>
            <person name="Locatelli A.G."/>
            <person name="Puechmaille S.J."/>
            <person name="Fedrigo O."/>
            <person name="Jarvis E.D."/>
            <person name="Hiller M."/>
            <person name="Vernes S.C."/>
            <person name="Myers E.W."/>
            <person name="Teeling E.C."/>
        </authorList>
    </citation>
    <scope>NUCLEOTIDE SEQUENCE [LARGE SCALE GENOMIC DNA]</scope>
    <source>
        <strain evidence="2">MRhiFer1</strain>
        <tissue evidence="2">Lung</tissue>
    </source>
</reference>
<accession>A0A7J7XMJ7</accession>
<protein>
    <submittedName>
        <fullName evidence="2">Coiled-coil domain containing 175</fullName>
    </submittedName>
</protein>
<name>A0A7J7XMJ7_RHIFE</name>
<comment type="caution">
    <text evidence="2">The sequence shown here is derived from an EMBL/GenBank/DDBJ whole genome shotgun (WGS) entry which is preliminary data.</text>
</comment>
<feature type="coiled-coil region" evidence="1">
    <location>
        <begin position="505"/>
        <end position="645"/>
    </location>
</feature>
<dbReference type="InterPro" id="IPR038834">
    <property type="entry name" value="CCDC175"/>
</dbReference>
<dbReference type="AlphaFoldDB" id="A0A7J7XMJ7"/>
<evidence type="ECO:0000256" key="1">
    <source>
        <dbReference type="SAM" id="Coils"/>
    </source>
</evidence>
<proteinExistence type="predicted"/>
<organism evidence="2 3">
    <name type="scientific">Rhinolophus ferrumequinum</name>
    <name type="common">Greater horseshoe bat</name>
    <dbReference type="NCBI Taxonomy" id="59479"/>
    <lineage>
        <taxon>Eukaryota</taxon>
        <taxon>Metazoa</taxon>
        <taxon>Chordata</taxon>
        <taxon>Craniata</taxon>
        <taxon>Vertebrata</taxon>
        <taxon>Euteleostomi</taxon>
        <taxon>Mammalia</taxon>
        <taxon>Eutheria</taxon>
        <taxon>Laurasiatheria</taxon>
        <taxon>Chiroptera</taxon>
        <taxon>Yinpterochiroptera</taxon>
        <taxon>Rhinolophoidea</taxon>
        <taxon>Rhinolophidae</taxon>
        <taxon>Rhinolophinae</taxon>
        <taxon>Rhinolophus</taxon>
    </lineage>
</organism>
<dbReference type="PANTHER" id="PTHR35347:SF1">
    <property type="entry name" value="COILED-COIL DOMAIN-CONTAINING PROTEIN 175"/>
    <property type="match status" value="1"/>
</dbReference>